<dbReference type="InterPro" id="IPR009057">
    <property type="entry name" value="Homeodomain-like_sf"/>
</dbReference>
<dbReference type="Pfam" id="PF12833">
    <property type="entry name" value="HTH_18"/>
    <property type="match status" value="1"/>
</dbReference>
<proteinExistence type="predicted"/>
<evidence type="ECO:0000259" key="9">
    <source>
        <dbReference type="PROSITE" id="PS01124"/>
    </source>
</evidence>
<evidence type="ECO:0000256" key="6">
    <source>
        <dbReference type="ARBA" id="ARBA00023125"/>
    </source>
</evidence>
<keyword evidence="7" id="KW-0804">Transcription</keyword>
<dbReference type="OrthoDB" id="1769137at2"/>
<dbReference type="InterPro" id="IPR018062">
    <property type="entry name" value="HTH_AraC-typ_CS"/>
</dbReference>
<dbReference type="Gene3D" id="3.40.50.2300">
    <property type="match status" value="1"/>
</dbReference>
<dbReference type="EMBL" id="VCIW01000004">
    <property type="protein sequence ID" value="TLS52704.1"/>
    <property type="molecule type" value="Genomic_DNA"/>
</dbReference>
<evidence type="ECO:0000256" key="8">
    <source>
        <dbReference type="PROSITE-ProRule" id="PRU00169"/>
    </source>
</evidence>
<dbReference type="InterPro" id="IPR011006">
    <property type="entry name" value="CheY-like_superfamily"/>
</dbReference>
<dbReference type="InterPro" id="IPR051552">
    <property type="entry name" value="HptR"/>
</dbReference>
<dbReference type="SMART" id="SM00342">
    <property type="entry name" value="HTH_ARAC"/>
    <property type="match status" value="1"/>
</dbReference>
<evidence type="ECO:0000256" key="7">
    <source>
        <dbReference type="ARBA" id="ARBA00023163"/>
    </source>
</evidence>
<evidence type="ECO:0000256" key="5">
    <source>
        <dbReference type="ARBA" id="ARBA00023015"/>
    </source>
</evidence>
<organism evidence="11 12">
    <name type="scientific">Paenibacillus antri</name>
    <dbReference type="NCBI Taxonomy" id="2582848"/>
    <lineage>
        <taxon>Bacteria</taxon>
        <taxon>Bacillati</taxon>
        <taxon>Bacillota</taxon>
        <taxon>Bacilli</taxon>
        <taxon>Bacillales</taxon>
        <taxon>Paenibacillaceae</taxon>
        <taxon>Paenibacillus</taxon>
    </lineage>
</organism>
<keyword evidence="4" id="KW-0902">Two-component regulatory system</keyword>
<dbReference type="CDD" id="cd17536">
    <property type="entry name" value="REC_YesN-like"/>
    <property type="match status" value="1"/>
</dbReference>
<evidence type="ECO:0000256" key="1">
    <source>
        <dbReference type="ARBA" id="ARBA00004496"/>
    </source>
</evidence>
<feature type="domain" description="HTH araC/xylS-type" evidence="9">
    <location>
        <begin position="367"/>
        <end position="465"/>
    </location>
</feature>
<name>A0A5R9GH74_9BACL</name>
<dbReference type="InterPro" id="IPR001789">
    <property type="entry name" value="Sig_transdc_resp-reg_receiver"/>
</dbReference>
<accession>A0A5R9GH74</accession>
<dbReference type="Proteomes" id="UP000309676">
    <property type="component" value="Unassembled WGS sequence"/>
</dbReference>
<evidence type="ECO:0000313" key="11">
    <source>
        <dbReference type="EMBL" id="TLS52704.1"/>
    </source>
</evidence>
<comment type="caution">
    <text evidence="11">The sequence shown here is derived from an EMBL/GenBank/DDBJ whole genome shotgun (WGS) entry which is preliminary data.</text>
</comment>
<dbReference type="InterPro" id="IPR018060">
    <property type="entry name" value="HTH_AraC"/>
</dbReference>
<feature type="modified residue" description="4-aspartylphosphate" evidence="8">
    <location>
        <position position="55"/>
    </location>
</feature>
<dbReference type="GO" id="GO:0000160">
    <property type="term" value="P:phosphorelay signal transduction system"/>
    <property type="evidence" value="ECO:0007669"/>
    <property type="project" value="UniProtKB-KW"/>
</dbReference>
<dbReference type="PROSITE" id="PS50110">
    <property type="entry name" value="RESPONSE_REGULATORY"/>
    <property type="match status" value="1"/>
</dbReference>
<reference evidence="11 12" key="1">
    <citation type="submission" date="2019-05" db="EMBL/GenBank/DDBJ databases">
        <authorList>
            <person name="Narsing Rao M.P."/>
            <person name="Li W.J."/>
        </authorList>
    </citation>
    <scope>NUCLEOTIDE SEQUENCE [LARGE SCALE GENOMIC DNA]</scope>
    <source>
        <strain evidence="11 12">SYSU_K30003</strain>
    </source>
</reference>
<evidence type="ECO:0000313" key="12">
    <source>
        <dbReference type="Proteomes" id="UP000309676"/>
    </source>
</evidence>
<protein>
    <submittedName>
        <fullName evidence="11">Response regulator</fullName>
    </submittedName>
</protein>
<keyword evidence="3 8" id="KW-0597">Phosphoprotein</keyword>
<keyword evidence="2" id="KW-0963">Cytoplasm</keyword>
<keyword evidence="6" id="KW-0238">DNA-binding</keyword>
<dbReference type="GO" id="GO:0043565">
    <property type="term" value="F:sequence-specific DNA binding"/>
    <property type="evidence" value="ECO:0007669"/>
    <property type="project" value="InterPro"/>
</dbReference>
<dbReference type="RefSeq" id="WP_138193695.1">
    <property type="nucleotide sequence ID" value="NZ_VCIW01000004.1"/>
</dbReference>
<keyword evidence="5" id="KW-0805">Transcription regulation</keyword>
<dbReference type="PANTHER" id="PTHR42713:SF3">
    <property type="entry name" value="TRANSCRIPTIONAL REGULATORY PROTEIN HPTR"/>
    <property type="match status" value="1"/>
</dbReference>
<dbReference type="SUPFAM" id="SSF46689">
    <property type="entry name" value="Homeodomain-like"/>
    <property type="match status" value="1"/>
</dbReference>
<feature type="domain" description="Response regulatory" evidence="10">
    <location>
        <begin position="3"/>
        <end position="120"/>
    </location>
</feature>
<evidence type="ECO:0000256" key="4">
    <source>
        <dbReference type="ARBA" id="ARBA00023012"/>
    </source>
</evidence>
<dbReference type="GO" id="GO:0003700">
    <property type="term" value="F:DNA-binding transcription factor activity"/>
    <property type="evidence" value="ECO:0007669"/>
    <property type="project" value="InterPro"/>
</dbReference>
<dbReference type="PANTHER" id="PTHR42713">
    <property type="entry name" value="HISTIDINE KINASE-RELATED"/>
    <property type="match status" value="1"/>
</dbReference>
<dbReference type="Gene3D" id="1.10.10.60">
    <property type="entry name" value="Homeodomain-like"/>
    <property type="match status" value="2"/>
</dbReference>
<dbReference type="PROSITE" id="PS00041">
    <property type="entry name" value="HTH_ARAC_FAMILY_1"/>
    <property type="match status" value="1"/>
</dbReference>
<comment type="subcellular location">
    <subcellularLocation>
        <location evidence="1">Cytoplasm</location>
    </subcellularLocation>
</comment>
<evidence type="ECO:0000259" key="10">
    <source>
        <dbReference type="PROSITE" id="PS50110"/>
    </source>
</evidence>
<dbReference type="SMART" id="SM00448">
    <property type="entry name" value="REC"/>
    <property type="match status" value="1"/>
</dbReference>
<keyword evidence="12" id="KW-1185">Reference proteome</keyword>
<evidence type="ECO:0000256" key="2">
    <source>
        <dbReference type="ARBA" id="ARBA00022490"/>
    </source>
</evidence>
<dbReference type="PROSITE" id="PS01124">
    <property type="entry name" value="HTH_ARAC_FAMILY_2"/>
    <property type="match status" value="1"/>
</dbReference>
<dbReference type="Pfam" id="PF00072">
    <property type="entry name" value="Response_reg"/>
    <property type="match status" value="1"/>
</dbReference>
<dbReference type="AlphaFoldDB" id="A0A5R9GH74"/>
<dbReference type="SUPFAM" id="SSF52172">
    <property type="entry name" value="CheY-like"/>
    <property type="match status" value="1"/>
</dbReference>
<gene>
    <name evidence="11" type="ORF">FE782_08735</name>
</gene>
<sequence>MIKVLVVDDDKLVRQGLISAMPWADFEMEVVGEANNGEKALEFLDRHEVDLLLTDLAMPVMSGIELMRAARARFPSLYIVVLTLHQDFDYIQEALRLGAIDYIAKVQLERERFDEVLGRVYQRMQEERRVRSAAMPDVYAVGLGYALFAGEGEAVYASDPLLRETPFADADVEEVEDGLWLWTCAEQAAPDDAALDAWLRRLGEREGWLLLRVASLTGKRRGTVHRGLRAYRSREYFYAYEPDHRFVDTTADRLVSPPAEAAEAVALQLRDEWLSLEWLREEEAAFADRLRRLREARLPAARLETILFVVESEWSRVFSAVAGERPPLPERLEHWNVAEEWFRDVRRWTAEATGASLYSADVAAAVMKAIAIVKDEWNGPLLAADVAKRVNMSRSYFSQCFRDIGGKPFNEYVRTLRMEKAKEYLLHTAKPIQWIAEQTGYQDEKYFSRLFREYAGYLPSEFRSRSSR</sequence>
<evidence type="ECO:0000256" key="3">
    <source>
        <dbReference type="ARBA" id="ARBA00022553"/>
    </source>
</evidence>
<dbReference type="GO" id="GO:0005737">
    <property type="term" value="C:cytoplasm"/>
    <property type="evidence" value="ECO:0007669"/>
    <property type="project" value="UniProtKB-SubCell"/>
</dbReference>